<keyword evidence="6 10" id="KW-0133">Cell shape</keyword>
<dbReference type="GO" id="GO:0051301">
    <property type="term" value="P:cell division"/>
    <property type="evidence" value="ECO:0007669"/>
    <property type="project" value="UniProtKB-KW"/>
</dbReference>
<dbReference type="AlphaFoldDB" id="A0A8J7TK66"/>
<dbReference type="SUPFAM" id="SSF53623">
    <property type="entry name" value="MurD-like peptide ligases, catalytic domain"/>
    <property type="match status" value="1"/>
</dbReference>
<evidence type="ECO:0000256" key="11">
    <source>
        <dbReference type="RuleBase" id="RU004136"/>
    </source>
</evidence>
<dbReference type="GO" id="GO:0071555">
    <property type="term" value="P:cell wall organization"/>
    <property type="evidence" value="ECO:0007669"/>
    <property type="project" value="UniProtKB-KW"/>
</dbReference>
<keyword evidence="7 10" id="KW-0573">Peptidoglycan synthesis</keyword>
<evidence type="ECO:0000256" key="8">
    <source>
        <dbReference type="ARBA" id="ARBA00023306"/>
    </source>
</evidence>
<dbReference type="PANTHER" id="PTHR43024:SF1">
    <property type="entry name" value="UDP-N-ACETYLMURAMOYL-TRIPEPTIDE--D-ALANYL-D-ALANINE LIGASE"/>
    <property type="match status" value="1"/>
</dbReference>
<evidence type="ECO:0000259" key="13">
    <source>
        <dbReference type="Pfam" id="PF02875"/>
    </source>
</evidence>
<evidence type="ECO:0000256" key="6">
    <source>
        <dbReference type="ARBA" id="ARBA00022960"/>
    </source>
</evidence>
<comment type="similarity">
    <text evidence="10">Belongs to the MurCDEF family. MurF subfamily.</text>
</comment>
<evidence type="ECO:0000256" key="9">
    <source>
        <dbReference type="ARBA" id="ARBA00023316"/>
    </source>
</evidence>
<evidence type="ECO:0000259" key="12">
    <source>
        <dbReference type="Pfam" id="PF01225"/>
    </source>
</evidence>
<dbReference type="SUPFAM" id="SSF63418">
    <property type="entry name" value="MurE/MurF N-terminal domain"/>
    <property type="match status" value="1"/>
</dbReference>
<sequence>MLKFSVTELSGLAETELILTGGTSAPDVLAPVVTDTRKVEAQDFYLALKGERFDGHRFVMEAAKRGASLAIVEKSQIEAVRQEIGSTALALLAVPDTLQFYQSIALHARRRHKPFVIGITGSSGKTTTKEMVGCVFSASGKGVHKSLANQNNEIGVPLTILSMPEETSYLILEMGMRGLGQIDELARVGEPDLGIITGVGTTHIELLGSKENIARAKCELYANLEKRGGIAICGELSDLVRNACTEVFSGRVYDFDSDKVEITAVNSSGTEFSVAIDGHSERFFVKAHGSYLVRDAWCAVKAGILAGLSAAQIKEGLACWSTVEGRGNIIEAANGLTIVDESYNANPDSVRCAVDAILTSSNFQNKRKFVVLAKMAELGDYTDPLHLELGQWLRDKAVDFLFTVGSEASLIAKGANGASFKIFACADKAEAFDRLRSLLAPGDCVMIKGSHSTNLDELVLKLSETGSFSAEKTAVGDGS</sequence>
<dbReference type="UniPathway" id="UPA00219"/>
<dbReference type="Proteomes" id="UP000664277">
    <property type="component" value="Unassembled WGS sequence"/>
</dbReference>
<gene>
    <name evidence="10" type="primary">murF</name>
    <name evidence="15" type="ORF">J0M35_04230</name>
</gene>
<dbReference type="SUPFAM" id="SSF53244">
    <property type="entry name" value="MurD-like peptide ligases, peptide-binding domain"/>
    <property type="match status" value="1"/>
</dbReference>
<evidence type="ECO:0000313" key="15">
    <source>
        <dbReference type="EMBL" id="MBN8659545.1"/>
    </source>
</evidence>
<comment type="function">
    <text evidence="10 11">Involved in cell wall formation. Catalyzes the final step in the synthesis of UDP-N-acetylmuramoyl-pentapeptide, the precursor of murein.</text>
</comment>
<accession>A0A8J7TK66</accession>
<dbReference type="Pfam" id="PF01225">
    <property type="entry name" value="Mur_ligase"/>
    <property type="match status" value="1"/>
</dbReference>
<evidence type="ECO:0000256" key="4">
    <source>
        <dbReference type="ARBA" id="ARBA00022741"/>
    </source>
</evidence>
<evidence type="ECO:0000256" key="10">
    <source>
        <dbReference type="HAMAP-Rule" id="MF_02019"/>
    </source>
</evidence>
<comment type="catalytic activity">
    <reaction evidence="10 11">
        <text>D-alanyl-D-alanine + UDP-N-acetyl-alpha-D-muramoyl-L-alanyl-gamma-D-glutamyl-meso-2,6-diaminopimelate + ATP = UDP-N-acetyl-alpha-D-muramoyl-L-alanyl-gamma-D-glutamyl-meso-2,6-diaminopimeloyl-D-alanyl-D-alanine + ADP + phosphate + H(+)</text>
        <dbReference type="Rhea" id="RHEA:28374"/>
        <dbReference type="ChEBI" id="CHEBI:15378"/>
        <dbReference type="ChEBI" id="CHEBI:30616"/>
        <dbReference type="ChEBI" id="CHEBI:43474"/>
        <dbReference type="ChEBI" id="CHEBI:57822"/>
        <dbReference type="ChEBI" id="CHEBI:61386"/>
        <dbReference type="ChEBI" id="CHEBI:83905"/>
        <dbReference type="ChEBI" id="CHEBI:456216"/>
        <dbReference type="EC" id="6.3.2.10"/>
    </reaction>
</comment>
<organism evidence="15 16">
    <name type="scientific">Candidatus Obscuribacter phosphatis</name>
    <dbReference type="NCBI Taxonomy" id="1906157"/>
    <lineage>
        <taxon>Bacteria</taxon>
        <taxon>Bacillati</taxon>
        <taxon>Candidatus Melainabacteria</taxon>
        <taxon>Candidatus Obscuribacterales</taxon>
        <taxon>Candidatus Obscuribacteraceae</taxon>
        <taxon>Candidatus Obscuribacter</taxon>
    </lineage>
</organism>
<dbReference type="EMBL" id="JAFLCK010000004">
    <property type="protein sequence ID" value="MBN8659545.1"/>
    <property type="molecule type" value="Genomic_DNA"/>
</dbReference>
<keyword evidence="4 10" id="KW-0547">Nucleotide-binding</keyword>
<keyword evidence="9 10" id="KW-0961">Cell wall biogenesis/degradation</keyword>
<feature type="domain" description="Mur ligase N-terminal catalytic" evidence="12">
    <location>
        <begin position="33"/>
        <end position="107"/>
    </location>
</feature>
<dbReference type="InterPro" id="IPR000713">
    <property type="entry name" value="Mur_ligase_N"/>
</dbReference>
<feature type="binding site" evidence="10">
    <location>
        <begin position="121"/>
        <end position="127"/>
    </location>
    <ligand>
        <name>ATP</name>
        <dbReference type="ChEBI" id="CHEBI:30616"/>
    </ligand>
</feature>
<reference evidence="15" key="1">
    <citation type="submission" date="2021-02" db="EMBL/GenBank/DDBJ databases">
        <title>Genome-Resolved Metagenomics of a Microbial Community Performing Photosynthetic Biological Nutrient Removal.</title>
        <authorList>
            <person name="Mcdaniel E.A."/>
        </authorList>
    </citation>
    <scope>NUCLEOTIDE SEQUENCE</scope>
    <source>
        <strain evidence="15">UWPOB_OBS1</strain>
    </source>
</reference>
<evidence type="ECO:0000256" key="5">
    <source>
        <dbReference type="ARBA" id="ARBA00022840"/>
    </source>
</evidence>
<dbReference type="Gene3D" id="3.40.1390.10">
    <property type="entry name" value="MurE/MurF, N-terminal domain"/>
    <property type="match status" value="1"/>
</dbReference>
<evidence type="ECO:0000256" key="3">
    <source>
        <dbReference type="ARBA" id="ARBA00022618"/>
    </source>
</evidence>
<protein>
    <recommendedName>
        <fullName evidence="10 11">UDP-N-acetylmuramoyl-tripeptide--D-alanyl-D-alanine ligase</fullName>
        <ecNumber evidence="10 11">6.3.2.10</ecNumber>
    </recommendedName>
    <alternativeName>
        <fullName evidence="10">D-alanyl-D-alanine-adding enzyme</fullName>
    </alternativeName>
</protein>
<comment type="subcellular location">
    <subcellularLocation>
        <location evidence="10 11">Cytoplasm</location>
    </subcellularLocation>
</comment>
<dbReference type="GO" id="GO:0005737">
    <property type="term" value="C:cytoplasm"/>
    <property type="evidence" value="ECO:0007669"/>
    <property type="project" value="UniProtKB-SubCell"/>
</dbReference>
<dbReference type="InterPro" id="IPR004101">
    <property type="entry name" value="Mur_ligase_C"/>
</dbReference>
<keyword evidence="3 10" id="KW-0132">Cell division</keyword>
<keyword evidence="8 10" id="KW-0131">Cell cycle</keyword>
<proteinExistence type="inferred from homology"/>
<evidence type="ECO:0000313" key="16">
    <source>
        <dbReference type="Proteomes" id="UP000664277"/>
    </source>
</evidence>
<dbReference type="InterPro" id="IPR035911">
    <property type="entry name" value="MurE/MurF_N"/>
</dbReference>
<comment type="pathway">
    <text evidence="10 11">Cell wall biogenesis; peptidoglycan biosynthesis.</text>
</comment>
<evidence type="ECO:0000256" key="2">
    <source>
        <dbReference type="ARBA" id="ARBA00022598"/>
    </source>
</evidence>
<evidence type="ECO:0000256" key="1">
    <source>
        <dbReference type="ARBA" id="ARBA00022490"/>
    </source>
</evidence>
<evidence type="ECO:0000259" key="14">
    <source>
        <dbReference type="Pfam" id="PF08245"/>
    </source>
</evidence>
<dbReference type="HAMAP" id="MF_02019">
    <property type="entry name" value="MurF"/>
    <property type="match status" value="1"/>
</dbReference>
<dbReference type="InterPro" id="IPR013221">
    <property type="entry name" value="Mur_ligase_cen"/>
</dbReference>
<dbReference type="GO" id="GO:0005524">
    <property type="term" value="F:ATP binding"/>
    <property type="evidence" value="ECO:0007669"/>
    <property type="project" value="UniProtKB-UniRule"/>
</dbReference>
<dbReference type="GO" id="GO:0047480">
    <property type="term" value="F:UDP-N-acetylmuramoyl-tripeptide-D-alanyl-D-alanine ligase activity"/>
    <property type="evidence" value="ECO:0007669"/>
    <property type="project" value="UniProtKB-UniRule"/>
</dbReference>
<dbReference type="PANTHER" id="PTHR43024">
    <property type="entry name" value="UDP-N-ACETYLMURAMOYL-TRIPEPTIDE--D-ALANYL-D-ALANINE LIGASE"/>
    <property type="match status" value="1"/>
</dbReference>
<dbReference type="InterPro" id="IPR036565">
    <property type="entry name" value="Mur-like_cat_sf"/>
</dbReference>
<dbReference type="Gene3D" id="3.90.190.20">
    <property type="entry name" value="Mur ligase, C-terminal domain"/>
    <property type="match status" value="1"/>
</dbReference>
<dbReference type="InterPro" id="IPR051046">
    <property type="entry name" value="MurCDEF_CellWall_CoF430Synth"/>
</dbReference>
<feature type="domain" description="Mur ligase central" evidence="14">
    <location>
        <begin position="119"/>
        <end position="300"/>
    </location>
</feature>
<evidence type="ECO:0000256" key="7">
    <source>
        <dbReference type="ARBA" id="ARBA00022984"/>
    </source>
</evidence>
<keyword evidence="5 10" id="KW-0067">ATP-binding</keyword>
<dbReference type="Pfam" id="PF02875">
    <property type="entry name" value="Mur_ligase_C"/>
    <property type="match status" value="1"/>
</dbReference>
<keyword evidence="1 10" id="KW-0963">Cytoplasm</keyword>
<dbReference type="NCBIfam" id="TIGR01143">
    <property type="entry name" value="murF"/>
    <property type="match status" value="1"/>
</dbReference>
<name>A0A8J7TK66_9BACT</name>
<dbReference type="Pfam" id="PF08245">
    <property type="entry name" value="Mur_ligase_M"/>
    <property type="match status" value="1"/>
</dbReference>
<dbReference type="InterPro" id="IPR005863">
    <property type="entry name" value="UDP-N-AcMur_synth"/>
</dbReference>
<dbReference type="GO" id="GO:0008360">
    <property type="term" value="P:regulation of cell shape"/>
    <property type="evidence" value="ECO:0007669"/>
    <property type="project" value="UniProtKB-KW"/>
</dbReference>
<feature type="domain" description="Mur ligase C-terminal" evidence="13">
    <location>
        <begin position="325"/>
        <end position="450"/>
    </location>
</feature>
<keyword evidence="2 10" id="KW-0436">Ligase</keyword>
<dbReference type="InterPro" id="IPR036615">
    <property type="entry name" value="Mur_ligase_C_dom_sf"/>
</dbReference>
<dbReference type="Gene3D" id="3.40.1190.10">
    <property type="entry name" value="Mur-like, catalytic domain"/>
    <property type="match status" value="1"/>
</dbReference>
<comment type="caution">
    <text evidence="15">The sequence shown here is derived from an EMBL/GenBank/DDBJ whole genome shotgun (WGS) entry which is preliminary data.</text>
</comment>
<dbReference type="GO" id="GO:0009252">
    <property type="term" value="P:peptidoglycan biosynthetic process"/>
    <property type="evidence" value="ECO:0007669"/>
    <property type="project" value="UniProtKB-UniRule"/>
</dbReference>
<dbReference type="EC" id="6.3.2.10" evidence="10 11"/>